<evidence type="ECO:0000256" key="1">
    <source>
        <dbReference type="SAM" id="MobiDB-lite"/>
    </source>
</evidence>
<proteinExistence type="predicted"/>
<evidence type="ECO:0000313" key="2">
    <source>
        <dbReference type="EMBL" id="KFB52424.1"/>
    </source>
</evidence>
<gene>
    <name evidence="2" type="ORF">ZHAS_00020669</name>
</gene>
<dbReference type="VEuPathDB" id="VectorBase:ASIC020669"/>
<accession>A0A084WQD0</accession>
<reference evidence="2 4" key="1">
    <citation type="journal article" date="2014" name="BMC Genomics">
        <title>Genome sequence of Anopheles sinensis provides insight into genetics basis of mosquito competence for malaria parasites.</title>
        <authorList>
            <person name="Zhou D."/>
            <person name="Zhang D."/>
            <person name="Ding G."/>
            <person name="Shi L."/>
            <person name="Hou Q."/>
            <person name="Ye Y."/>
            <person name="Xu Y."/>
            <person name="Zhou H."/>
            <person name="Xiong C."/>
            <person name="Li S."/>
            <person name="Yu J."/>
            <person name="Hong S."/>
            <person name="Yu X."/>
            <person name="Zou P."/>
            <person name="Chen C."/>
            <person name="Chang X."/>
            <person name="Wang W."/>
            <person name="Lv Y."/>
            <person name="Sun Y."/>
            <person name="Ma L."/>
            <person name="Shen B."/>
            <person name="Zhu C."/>
        </authorList>
    </citation>
    <scope>NUCLEOTIDE SEQUENCE [LARGE SCALE GENOMIC DNA]</scope>
</reference>
<evidence type="ECO:0000313" key="4">
    <source>
        <dbReference type="Proteomes" id="UP000030765"/>
    </source>
</evidence>
<keyword evidence="4" id="KW-1185">Reference proteome</keyword>
<dbReference type="EMBL" id="ATLV01025520">
    <property type="status" value="NOT_ANNOTATED_CDS"/>
    <property type="molecule type" value="Genomic_DNA"/>
</dbReference>
<feature type="region of interest" description="Disordered" evidence="1">
    <location>
        <begin position="103"/>
        <end position="131"/>
    </location>
</feature>
<reference evidence="3" key="2">
    <citation type="submission" date="2020-05" db="UniProtKB">
        <authorList>
            <consortium name="EnsemblMetazoa"/>
        </authorList>
    </citation>
    <scope>IDENTIFICATION</scope>
</reference>
<sequence>MREFRLIARICYDRVANSSEVFNPPPRAKRFTFARICIRSHAARRDGGIRRSGVEKRDPGVASVDPIRLTNVPGILANRTGGRTVEVTPLAIAQLRCLKRKTLPPGTKNVEKNSWPFSKRGKGVARGGVRSRNTRLSIDAEGVG</sequence>
<protein>
    <submittedName>
        <fullName evidence="2 3">Glutathione reductase</fullName>
    </submittedName>
</protein>
<evidence type="ECO:0000313" key="3">
    <source>
        <dbReference type="EnsemblMetazoa" id="ASIC020669-PA"/>
    </source>
</evidence>
<dbReference type="Proteomes" id="UP000030765">
    <property type="component" value="Unassembled WGS sequence"/>
</dbReference>
<dbReference type="AlphaFoldDB" id="A0A084WQD0"/>
<organism evidence="2">
    <name type="scientific">Anopheles sinensis</name>
    <name type="common">Mosquito</name>
    <dbReference type="NCBI Taxonomy" id="74873"/>
    <lineage>
        <taxon>Eukaryota</taxon>
        <taxon>Metazoa</taxon>
        <taxon>Ecdysozoa</taxon>
        <taxon>Arthropoda</taxon>
        <taxon>Hexapoda</taxon>
        <taxon>Insecta</taxon>
        <taxon>Pterygota</taxon>
        <taxon>Neoptera</taxon>
        <taxon>Endopterygota</taxon>
        <taxon>Diptera</taxon>
        <taxon>Nematocera</taxon>
        <taxon>Culicoidea</taxon>
        <taxon>Culicidae</taxon>
        <taxon>Anophelinae</taxon>
        <taxon>Anopheles</taxon>
    </lineage>
</organism>
<dbReference type="EnsemblMetazoa" id="ASIC020669-RA">
    <property type="protein sequence ID" value="ASIC020669-PA"/>
    <property type="gene ID" value="ASIC020669"/>
</dbReference>
<dbReference type="EMBL" id="KE525392">
    <property type="protein sequence ID" value="KFB52424.1"/>
    <property type="molecule type" value="Genomic_DNA"/>
</dbReference>
<name>A0A084WQD0_ANOSI</name>